<dbReference type="EC" id="2.7.11.1" evidence="2"/>
<evidence type="ECO:0000256" key="3">
    <source>
        <dbReference type="ARBA" id="ARBA00022679"/>
    </source>
</evidence>
<name>A0A914C7S5_9BILA</name>
<dbReference type="GO" id="GO:0006974">
    <property type="term" value="P:DNA damage response"/>
    <property type="evidence" value="ECO:0007669"/>
    <property type="project" value="UniProtKB-KW"/>
</dbReference>
<dbReference type="SUPFAM" id="SSF56112">
    <property type="entry name" value="Protein kinase-like (PK-like)"/>
    <property type="match status" value="1"/>
</dbReference>
<evidence type="ECO:0000256" key="2">
    <source>
        <dbReference type="ARBA" id="ARBA00012513"/>
    </source>
</evidence>
<dbReference type="SMART" id="SM00146">
    <property type="entry name" value="PI3Kc"/>
    <property type="match status" value="1"/>
</dbReference>
<evidence type="ECO:0000256" key="1">
    <source>
        <dbReference type="ARBA" id="ARBA00004123"/>
    </source>
</evidence>
<organism evidence="11 12">
    <name type="scientific">Acrobeloides nanus</name>
    <dbReference type="NCBI Taxonomy" id="290746"/>
    <lineage>
        <taxon>Eukaryota</taxon>
        <taxon>Metazoa</taxon>
        <taxon>Ecdysozoa</taxon>
        <taxon>Nematoda</taxon>
        <taxon>Chromadorea</taxon>
        <taxon>Rhabditida</taxon>
        <taxon>Tylenchina</taxon>
        <taxon>Cephalobomorpha</taxon>
        <taxon>Cephaloboidea</taxon>
        <taxon>Cephalobidae</taxon>
        <taxon>Acrobeloides</taxon>
    </lineage>
</organism>
<dbReference type="Pfam" id="PF02260">
    <property type="entry name" value="FATC"/>
    <property type="match status" value="1"/>
</dbReference>
<proteinExistence type="predicted"/>
<evidence type="ECO:0000256" key="8">
    <source>
        <dbReference type="ARBA" id="ARBA00023242"/>
    </source>
</evidence>
<dbReference type="InterPro" id="IPR036940">
    <property type="entry name" value="PI3/4_kinase_cat_sf"/>
</dbReference>
<dbReference type="PROSITE" id="PS51190">
    <property type="entry name" value="FATC"/>
    <property type="match status" value="1"/>
</dbReference>
<evidence type="ECO:0000259" key="9">
    <source>
        <dbReference type="PROSITE" id="PS50290"/>
    </source>
</evidence>
<protein>
    <recommendedName>
        <fullName evidence="2">non-specific serine/threonine protein kinase</fullName>
        <ecNumber evidence="2">2.7.11.1</ecNumber>
    </recommendedName>
</protein>
<evidence type="ECO:0000256" key="5">
    <source>
        <dbReference type="ARBA" id="ARBA00022763"/>
    </source>
</evidence>
<dbReference type="SMART" id="SM01343">
    <property type="entry name" value="FATC"/>
    <property type="match status" value="1"/>
</dbReference>
<dbReference type="GO" id="GO:0005524">
    <property type="term" value="F:ATP binding"/>
    <property type="evidence" value="ECO:0007669"/>
    <property type="project" value="UniProtKB-KW"/>
</dbReference>
<dbReference type="Gene3D" id="1.10.1070.11">
    <property type="entry name" value="Phosphatidylinositol 3-/4-kinase, catalytic domain"/>
    <property type="match status" value="1"/>
</dbReference>
<dbReference type="PROSITE" id="PS50290">
    <property type="entry name" value="PI3_4_KINASE_3"/>
    <property type="match status" value="1"/>
</dbReference>
<dbReference type="SUPFAM" id="SSF48371">
    <property type="entry name" value="ARM repeat"/>
    <property type="match status" value="1"/>
</dbReference>
<dbReference type="InterPro" id="IPR018936">
    <property type="entry name" value="PI3/4_kinase_CS"/>
</dbReference>
<dbReference type="PANTHER" id="PTHR37079:SF4">
    <property type="entry name" value="SERINE_THREONINE-PROTEIN KINASE ATM"/>
    <property type="match status" value="1"/>
</dbReference>
<keyword evidence="4" id="KW-0547">Nucleotide-binding</keyword>
<dbReference type="Gene3D" id="3.30.1010.10">
    <property type="entry name" value="Phosphatidylinositol 3-kinase Catalytic Subunit, Chain A, domain 4"/>
    <property type="match status" value="1"/>
</dbReference>
<dbReference type="InterPro" id="IPR003152">
    <property type="entry name" value="FATC_dom"/>
</dbReference>
<dbReference type="Proteomes" id="UP000887540">
    <property type="component" value="Unplaced"/>
</dbReference>
<evidence type="ECO:0000313" key="11">
    <source>
        <dbReference type="Proteomes" id="UP000887540"/>
    </source>
</evidence>
<sequence length="2366" mass="274879">MSSSILRVECEENLKKLNSQAKKKPTLKHECFDFWKAIMEFHLSERATNIELDLLIDTLLSMLRDNWRLYREFGDSDIWHNSLSIAISILNYYEKMNEFNLDFAKFNQLWEMCLSLLEESIDDANRNTRVFSAELLTILVKSLHLSEYNLRIPEVVEALRKILDQYSWPRTDLSRIYFLTSLITLIENHGLDYREVLLQNFYHLLEYFHGELKLFFLEISNRQTSSSNSNEVYRPTFHSILYEFFEKIFILAFPGCEIVATTSAINIDIVNQTLWILTEDLESNIAKALANKGNKCVISACRISLLSRLYVILELSTPNLDFSQSQSSQSKRLKSSCTIESLLEQKPSYGNFQILHGILIKWKKKLPDELLESLLQRMLILDRNLLKKDDKLDIFVQILAIFFDKAWNLKPYTLEELWNWSLSLIHTPNIHDSACDLIYSILPFVGNAMNNNKVHLFNVLVANLSRLNSFSEKTLKLINLVIRYFEFDERAEFRVEMSARMNDQREKQWRFRYQLIFSILRDSSITSDPTELIFSLLCYHPNEILATSTHFFAKKSFEELLEQWYCSNLSTKSTLACEQDSIQSATKISFLMDKIVDIIRDLWDYFTSQSNDEKCVYLWRVLSFLRANSEVLFHSLAGLQSKFDQFVLNYMDELETNSSTLSGFDLSPFDLKKSWHLISDIMRNRFEMLAGSGLIPGLYQFIIQWNTNIPIDQMKAILNNSSSSIDSLDVAVKEIAKHELSFFDLSTLIEKFSHALSAPVLNQLIDALIIEAQEEIGSQAEESETANFYKDKASTIVFRHIDINSLEMEKFFMLMNWTEKNTKFNQLPSRCFDFATLRRLSPDPASNPIAFCHFTRNILSNLSAGDSHAYFLAISLDIEEKLCERFIPGYYQYLNFYEKTIVYYIRKNLLLHCSSDLKRKFVKLRQNPFYSFLLEENSEAKVSYVSDLFFLPSNIVEEISKRVSFQQSLLKLLKLGEEVFFTLRIKLYSLQDLSSSISVPYQAMVITSLYTIFENFNFSQLETMEDRKFLCQDITSILSSLIRDAVAKRSCSDSYLRVLVERFFTLMDKWRLYIDFSQMVFLYTVDHVYAHFREFPETWSFLQRHGNLNVLKYVQVLEKEDLRFCFNSMPIVFIEIFQKKELDGHLSYLKLLGFWKLFNEAIIQEPGFFTDANFCVIQDLWLYFPRLRSSLITTFIHFPAKYQENYLNFLVKNLKQKDLFLAVPEVLLFYSMEWFPAPMTAALYNVIRFNRRIDSFHIQASDHALRIVPNKADDLIEDVLNGLKIPRQVELFKPVFFNSALYATLMLARTYEFCKNEEKLTVLISDINELLKKMVVDDNSCDDDALFLLAIIALTEDLIDYAKFFDLLALTKCLIKYKMFDFASYFLKQFIDSQPFSSRVLYLFNSNQQSNFLSAIDSPMKDEIAELLIQINIGREDFDSLTMLPLDYQVDPRVRITMAKNKCDWGAVSCIDNLASTKDNIMANYYLGNKTLDCKNDVWRNLENWNELSNQVSYPKKLETHNETLYSILKLTCDGEIGEAKLRIKKSLTQSEAEVSRTFLLDELSMEKCRRYLALDIAVCRESNPQIEEDIVAIWNIALLSSKRLNKNSNHVKRCVESVVSYVKQLCTFRAYQPALQLIDVCDKVSKLDHNIAIADLLIERAKILKANDERLMAIYLFKQVLDMEETTARAEQPLSELKVEAHLALADLMQNDQSYEHLKEACQLASQNQKNMKMRFENYVKVAIFAEKRYLELSAYIEGPAYRLKRNAIKQWHVECNNPSFGTEQRELERKKRELLCETNDLKQVENDRLRYLQEAVQNYLSALQIGNFDKTVVHRVASLFMQNKSLRFLSGLLSLLDGISPSTWLPVVNVLSSHLFDMELPIYGVVDKIISLSLIAHPYHVINSLLFYYRDSSNDPQISSDRQRTVKSLLNKCVERKDELRRIITTLVSAHSIYLDFGAKEILNPIYFRKAVQDGKSVYLLSDQLKLLQNLSTLQKVPIPIIDQPLNRTGSYDLQGFILFGNVSQYCERADGLSQPKVIKFIGCNGLEYKAIFKGEDLRQDGLVQQLFTVCNLLMEQNPACPTGFSPLRTYNVIPLDINCGIIEWCPKTTSLCSYLVGADKQGGAHKKYRPNDITAMEARREMNEGKIHTRDDGREIFLKICEKIGPVFRFFFYENFHQPSLYHERISSYTQSLAQWSVVCYLVGLGDRHLNNILLDVDNAELVHIDLGMIFEYSKRVLPIPEKVPFRLTRDFVDPILIDGINGKFKRIAVHTLHQLRENSQVLIGVASVLLDDPISTFLDNASFQDNRHFFAETAILRLREKLAGRDLTLVETSSDQQMTLLIREATSAKNLSQIFSGWMPFI</sequence>
<dbReference type="Pfam" id="PF00454">
    <property type="entry name" value="PI3_PI4_kinase"/>
    <property type="match status" value="1"/>
</dbReference>
<keyword evidence="6" id="KW-0418">Kinase</keyword>
<feature type="domain" description="PI3K/PI4K catalytic" evidence="9">
    <location>
        <begin position="2025"/>
        <end position="2354"/>
    </location>
</feature>
<dbReference type="InterPro" id="IPR000403">
    <property type="entry name" value="PI3/4_kinase_cat_dom"/>
</dbReference>
<keyword evidence="3" id="KW-0808">Transferase</keyword>
<dbReference type="GO" id="GO:0005634">
    <property type="term" value="C:nucleus"/>
    <property type="evidence" value="ECO:0007669"/>
    <property type="project" value="UniProtKB-SubCell"/>
</dbReference>
<dbReference type="InterPro" id="IPR016024">
    <property type="entry name" value="ARM-type_fold"/>
</dbReference>
<dbReference type="PROSITE" id="PS00915">
    <property type="entry name" value="PI3_4_KINASE_1"/>
    <property type="match status" value="1"/>
</dbReference>
<dbReference type="WBParaSite" id="ACRNAN_Path_522.g1978.t1">
    <property type="protein sequence ID" value="ACRNAN_Path_522.g1978.t1"/>
    <property type="gene ID" value="ACRNAN_Path_522.g1978"/>
</dbReference>
<keyword evidence="5" id="KW-0227">DNA damage</keyword>
<evidence type="ECO:0000313" key="12">
    <source>
        <dbReference type="WBParaSite" id="ACRNAN_Path_522.g1978.t1"/>
    </source>
</evidence>
<dbReference type="PROSITE" id="PS00916">
    <property type="entry name" value="PI3_4_KINASE_2"/>
    <property type="match status" value="1"/>
</dbReference>
<dbReference type="InterPro" id="IPR011009">
    <property type="entry name" value="Kinase-like_dom_sf"/>
</dbReference>
<evidence type="ECO:0000256" key="7">
    <source>
        <dbReference type="ARBA" id="ARBA00022840"/>
    </source>
</evidence>
<keyword evidence="7" id="KW-0067">ATP-binding</keyword>
<evidence type="ECO:0000259" key="10">
    <source>
        <dbReference type="PROSITE" id="PS51190"/>
    </source>
</evidence>
<feature type="domain" description="FATC" evidence="10">
    <location>
        <begin position="2331"/>
        <end position="2366"/>
    </location>
</feature>
<dbReference type="PANTHER" id="PTHR37079">
    <property type="entry name" value="SERINE/THREONINE-PROTEIN KINASE ATM"/>
    <property type="match status" value="1"/>
</dbReference>
<reference evidence="12" key="1">
    <citation type="submission" date="2022-11" db="UniProtKB">
        <authorList>
            <consortium name="WormBaseParasite"/>
        </authorList>
    </citation>
    <scope>IDENTIFICATION</scope>
</reference>
<comment type="subcellular location">
    <subcellularLocation>
        <location evidence="1">Nucleus</location>
    </subcellularLocation>
</comment>
<keyword evidence="11" id="KW-1185">Reference proteome</keyword>
<dbReference type="GO" id="GO:0004674">
    <property type="term" value="F:protein serine/threonine kinase activity"/>
    <property type="evidence" value="ECO:0007669"/>
    <property type="project" value="UniProtKB-EC"/>
</dbReference>
<dbReference type="InterPro" id="IPR038980">
    <property type="entry name" value="ATM_plant"/>
</dbReference>
<evidence type="ECO:0000256" key="4">
    <source>
        <dbReference type="ARBA" id="ARBA00022741"/>
    </source>
</evidence>
<accession>A0A914C7S5</accession>
<keyword evidence="8" id="KW-0539">Nucleus</keyword>
<evidence type="ECO:0000256" key="6">
    <source>
        <dbReference type="ARBA" id="ARBA00022777"/>
    </source>
</evidence>